<sequence>MLLSGRDHRGLDGDRPAGGERQSTPQGPQRSGGRQGRNFLVPRGMTAQPSREESSGTPLRPADRGVAGLRLDQPSDRGHGVWIRQPPEIRCRHDRSTKVESCWLERNLPAKGHRIGWWSSPQPSGITTIIRDS</sequence>
<protein>
    <submittedName>
        <fullName evidence="2">Uncharacterized protein</fullName>
    </submittedName>
</protein>
<reference evidence="2 3" key="1">
    <citation type="submission" date="2011-10" db="EMBL/GenBank/DDBJ databases">
        <title>Genome sequence of Gluconobacter morbifer G707, isolated from Drosophila gut.</title>
        <authorList>
            <person name="Lee W.-J."/>
            <person name="Kim E.-K."/>
        </authorList>
    </citation>
    <scope>NUCLEOTIDE SEQUENCE [LARGE SCALE GENOMIC DNA]</scope>
    <source>
        <strain evidence="2 3">G707</strain>
    </source>
</reference>
<dbReference type="Proteomes" id="UP000004949">
    <property type="component" value="Unassembled WGS sequence"/>
</dbReference>
<evidence type="ECO:0000313" key="3">
    <source>
        <dbReference type="Proteomes" id="UP000004949"/>
    </source>
</evidence>
<comment type="caution">
    <text evidence="2">The sequence shown here is derived from an EMBL/GenBank/DDBJ whole genome shotgun (WGS) entry which is preliminary data.</text>
</comment>
<evidence type="ECO:0000256" key="1">
    <source>
        <dbReference type="SAM" id="MobiDB-lite"/>
    </source>
</evidence>
<feature type="compositionally biased region" description="Basic and acidic residues" evidence="1">
    <location>
        <begin position="1"/>
        <end position="18"/>
    </location>
</feature>
<dbReference type="PATRIC" id="fig|1088869.3.peg.2579"/>
<dbReference type="EMBL" id="AGQV01000012">
    <property type="protein sequence ID" value="EHH67156.1"/>
    <property type="molecule type" value="Genomic_DNA"/>
</dbReference>
<name>G6XM68_9PROT</name>
<organism evidence="2 3">
    <name type="scientific">Gluconobacter morbifer G707</name>
    <dbReference type="NCBI Taxonomy" id="1088869"/>
    <lineage>
        <taxon>Bacteria</taxon>
        <taxon>Pseudomonadati</taxon>
        <taxon>Pseudomonadota</taxon>
        <taxon>Alphaproteobacteria</taxon>
        <taxon>Acetobacterales</taxon>
        <taxon>Acetobacteraceae</taxon>
        <taxon>Gluconobacter</taxon>
    </lineage>
</organism>
<feature type="region of interest" description="Disordered" evidence="1">
    <location>
        <begin position="1"/>
        <end position="82"/>
    </location>
</feature>
<keyword evidence="3" id="KW-1185">Reference proteome</keyword>
<gene>
    <name evidence="2" type="ORF">GMO_25860</name>
</gene>
<evidence type="ECO:0000313" key="2">
    <source>
        <dbReference type="EMBL" id="EHH67156.1"/>
    </source>
</evidence>
<accession>G6XM68</accession>
<dbReference type="AlphaFoldDB" id="G6XM68"/>
<proteinExistence type="predicted"/>